<evidence type="ECO:0000313" key="1">
    <source>
        <dbReference type="EMBL" id="MFD2163706.1"/>
    </source>
</evidence>
<dbReference type="RefSeq" id="WP_379126043.1">
    <property type="nucleotide sequence ID" value="NZ_JBHUHZ010000002.1"/>
</dbReference>
<name>A0ABW4ZPE1_9SPHI</name>
<organism evidence="1 2">
    <name type="scientific">Paradesertivirga mongoliensis</name>
    <dbReference type="NCBI Taxonomy" id="2100740"/>
    <lineage>
        <taxon>Bacteria</taxon>
        <taxon>Pseudomonadati</taxon>
        <taxon>Bacteroidota</taxon>
        <taxon>Sphingobacteriia</taxon>
        <taxon>Sphingobacteriales</taxon>
        <taxon>Sphingobacteriaceae</taxon>
        <taxon>Paradesertivirga</taxon>
    </lineage>
</organism>
<protein>
    <submittedName>
        <fullName evidence="1">Uncharacterized protein</fullName>
    </submittedName>
</protein>
<proteinExistence type="predicted"/>
<comment type="caution">
    <text evidence="1">The sequence shown here is derived from an EMBL/GenBank/DDBJ whole genome shotgun (WGS) entry which is preliminary data.</text>
</comment>
<reference evidence="2" key="1">
    <citation type="journal article" date="2019" name="Int. J. Syst. Evol. Microbiol.">
        <title>The Global Catalogue of Microorganisms (GCM) 10K type strain sequencing project: providing services to taxonomists for standard genome sequencing and annotation.</title>
        <authorList>
            <consortium name="The Broad Institute Genomics Platform"/>
            <consortium name="The Broad Institute Genome Sequencing Center for Infectious Disease"/>
            <person name="Wu L."/>
            <person name="Ma J."/>
        </authorList>
    </citation>
    <scope>NUCLEOTIDE SEQUENCE [LARGE SCALE GENOMIC DNA]</scope>
    <source>
        <strain evidence="2">KCTC 42217</strain>
    </source>
</reference>
<sequence length="105" mass="11801">MYNFFPIPESEDVRVVCPECKVKQNGIVKYANGPIWVTQDQKADVSRVAYTNVIEGTPYILCCISSCQHLIAGDELEEATRHVVKFPSDLRNPPYAILSQCKSSH</sequence>
<evidence type="ECO:0000313" key="2">
    <source>
        <dbReference type="Proteomes" id="UP001597387"/>
    </source>
</evidence>
<dbReference type="Proteomes" id="UP001597387">
    <property type="component" value="Unassembled WGS sequence"/>
</dbReference>
<dbReference type="EMBL" id="JBHUHZ010000002">
    <property type="protein sequence ID" value="MFD2163706.1"/>
    <property type="molecule type" value="Genomic_DNA"/>
</dbReference>
<accession>A0ABW4ZPE1</accession>
<keyword evidence="2" id="KW-1185">Reference proteome</keyword>
<gene>
    <name evidence="1" type="ORF">ACFSJU_14950</name>
</gene>